<comment type="subcellular location">
    <subcellularLocation>
        <location evidence="1">Cytoplasm</location>
        <location evidence="1">Cytosol</location>
    </subcellularLocation>
</comment>
<evidence type="ECO:0000256" key="3">
    <source>
        <dbReference type="ARBA" id="ARBA00014856"/>
    </source>
</evidence>
<gene>
    <name evidence="8" type="ORF">A3D54_00550</name>
</gene>
<dbReference type="PANTHER" id="PTHR23200">
    <property type="entry name" value="METALLO-BETA-LACTAMASE DOMAIN-CONTAINING PROTEIN 1"/>
    <property type="match status" value="1"/>
</dbReference>
<protein>
    <recommendedName>
        <fullName evidence="3">Metallo-beta-lactamase domain-containing protein 1</fullName>
    </recommendedName>
    <alternativeName>
        <fullName evidence="4">Endoribonuclease MBLAC1</fullName>
    </alternativeName>
</protein>
<dbReference type="EMBL" id="MFFU01000045">
    <property type="protein sequence ID" value="OGF18454.1"/>
    <property type="molecule type" value="Genomic_DNA"/>
</dbReference>
<comment type="function">
    <text evidence="6">Endoribonuclease that catalyzes the hydrolysis of histone-coding pre-mRNA 3'-end. Involved in histone pre-mRNA processing during the S-phase of the cell cycle, which is required for entering/progressing through S-phase. Cleaves histone pre-mRNA at a major and a minor cleavage site after the 5'-ACCCA-3' and the 5'-ACCCACA-3' sequence, respectively, and located downstream of the stem-loop. May require the presence of the HDE element located at the histone pre-RNA 3'-end to avoid non-specific cleavage.</text>
</comment>
<name>A0A1F5RVK4_9BACT</name>
<dbReference type="Gene3D" id="3.60.15.10">
    <property type="entry name" value="Ribonuclease Z/Hydroxyacylglutathione hydrolase-like"/>
    <property type="match status" value="1"/>
</dbReference>
<accession>A0A1F5RVK4</accession>
<comment type="catalytic activity">
    <reaction evidence="5">
        <text>a ribonucleotidyl-ribonucleotide-RNA + H2O = a 3'-end ribonucleotide-RNA + a 5'-end 5'-phospho-ribonucleoside-RNA + H(+)</text>
        <dbReference type="Rhea" id="RHEA:68096"/>
        <dbReference type="Rhea" id="RHEA-COMP:15179"/>
        <dbReference type="Rhea" id="RHEA-COMP:17355"/>
        <dbReference type="Rhea" id="RHEA-COMP:17428"/>
        <dbReference type="ChEBI" id="CHEBI:15377"/>
        <dbReference type="ChEBI" id="CHEBI:15378"/>
        <dbReference type="ChEBI" id="CHEBI:74896"/>
        <dbReference type="ChEBI" id="CHEBI:138282"/>
        <dbReference type="ChEBI" id="CHEBI:173118"/>
    </reaction>
    <physiologicalReaction direction="left-to-right" evidence="5">
        <dbReference type="Rhea" id="RHEA:68097"/>
    </physiologicalReaction>
</comment>
<evidence type="ECO:0000259" key="7">
    <source>
        <dbReference type="SMART" id="SM00849"/>
    </source>
</evidence>
<evidence type="ECO:0000256" key="5">
    <source>
        <dbReference type="ARBA" id="ARBA00044690"/>
    </source>
</evidence>
<feature type="domain" description="Metallo-beta-lactamase" evidence="7">
    <location>
        <begin position="33"/>
        <end position="198"/>
    </location>
</feature>
<dbReference type="InterPro" id="IPR036866">
    <property type="entry name" value="RibonucZ/Hydroxyglut_hydro"/>
</dbReference>
<dbReference type="InterPro" id="IPR039344">
    <property type="entry name" value="MBLAC1"/>
</dbReference>
<sequence>MKIDIKMLDIFMSEIKILIQGYARPAKGGYIASPTTTLIKDSGKLILVDPGANDKALLRELAKEKLKPGDIDIIFLTHYHPDHILNIRLFPQADVYDGNTIYRGDREIFYDGKTIPGAAVKVIATPGHAHEHASLLVETKEGKCAIAGDVFWWEDGQEPALDKKSLLRLTDEFVKDKVALRKSRQKLLQLADYIIPGHGKKFQVTRRKPGRHSDGPA</sequence>
<dbReference type="SUPFAM" id="SSF56281">
    <property type="entry name" value="Metallo-hydrolase/oxidoreductase"/>
    <property type="match status" value="1"/>
</dbReference>
<dbReference type="Proteomes" id="UP000177691">
    <property type="component" value="Unassembled WGS sequence"/>
</dbReference>
<evidence type="ECO:0000313" key="9">
    <source>
        <dbReference type="Proteomes" id="UP000177691"/>
    </source>
</evidence>
<dbReference type="PANTHER" id="PTHR23200:SF48">
    <property type="entry name" value="METALLO-BETA-LACTAMASE DOMAIN-CONTAINING PROTEIN 1"/>
    <property type="match status" value="1"/>
</dbReference>
<dbReference type="AlphaFoldDB" id="A0A1F5RVK4"/>
<dbReference type="SMART" id="SM00849">
    <property type="entry name" value="Lactamase_B"/>
    <property type="match status" value="1"/>
</dbReference>
<evidence type="ECO:0000256" key="6">
    <source>
        <dbReference type="ARBA" id="ARBA00045869"/>
    </source>
</evidence>
<evidence type="ECO:0000313" key="8">
    <source>
        <dbReference type="EMBL" id="OGF18454.1"/>
    </source>
</evidence>
<comment type="caution">
    <text evidence="8">The sequence shown here is derived from an EMBL/GenBank/DDBJ whole genome shotgun (WGS) entry which is preliminary data.</text>
</comment>
<organism evidence="8 9">
    <name type="scientific">Candidatus Falkowbacteria bacterium RIFCSPHIGHO2_02_FULL_45_15</name>
    <dbReference type="NCBI Taxonomy" id="1797987"/>
    <lineage>
        <taxon>Bacteria</taxon>
        <taxon>Candidatus Falkowiibacteriota</taxon>
    </lineage>
</organism>
<dbReference type="CDD" id="cd07711">
    <property type="entry name" value="MBLAC1-like_MBL-fold"/>
    <property type="match status" value="1"/>
</dbReference>
<comment type="subunit">
    <text evidence="2">Homodimer.</text>
</comment>
<reference evidence="8 9" key="1">
    <citation type="journal article" date="2016" name="Nat. Commun.">
        <title>Thousands of microbial genomes shed light on interconnected biogeochemical processes in an aquifer system.</title>
        <authorList>
            <person name="Anantharaman K."/>
            <person name="Brown C.T."/>
            <person name="Hug L.A."/>
            <person name="Sharon I."/>
            <person name="Castelle C.J."/>
            <person name="Probst A.J."/>
            <person name="Thomas B.C."/>
            <person name="Singh A."/>
            <person name="Wilkins M.J."/>
            <person name="Karaoz U."/>
            <person name="Brodie E.L."/>
            <person name="Williams K.H."/>
            <person name="Hubbard S.S."/>
            <person name="Banfield J.F."/>
        </authorList>
    </citation>
    <scope>NUCLEOTIDE SEQUENCE [LARGE SCALE GENOMIC DNA]</scope>
</reference>
<evidence type="ECO:0000256" key="2">
    <source>
        <dbReference type="ARBA" id="ARBA00011738"/>
    </source>
</evidence>
<evidence type="ECO:0000256" key="4">
    <source>
        <dbReference type="ARBA" id="ARBA00032988"/>
    </source>
</evidence>
<dbReference type="InterPro" id="IPR001279">
    <property type="entry name" value="Metallo-B-lactamas"/>
</dbReference>
<evidence type="ECO:0000256" key="1">
    <source>
        <dbReference type="ARBA" id="ARBA00004514"/>
    </source>
</evidence>
<dbReference type="GO" id="GO:0005829">
    <property type="term" value="C:cytosol"/>
    <property type="evidence" value="ECO:0007669"/>
    <property type="project" value="UniProtKB-SubCell"/>
</dbReference>
<dbReference type="Pfam" id="PF00753">
    <property type="entry name" value="Lactamase_B"/>
    <property type="match status" value="1"/>
</dbReference>
<proteinExistence type="predicted"/>